<dbReference type="InterPro" id="IPR036291">
    <property type="entry name" value="NAD(P)-bd_dom_sf"/>
</dbReference>
<proteinExistence type="inferred from homology"/>
<dbReference type="SUPFAM" id="SSF51735">
    <property type="entry name" value="NAD(P)-binding Rossmann-fold domains"/>
    <property type="match status" value="1"/>
</dbReference>
<organism evidence="2 3">
    <name type="scientific">Candidatus Moanibacter tarae</name>
    <dbReference type="NCBI Taxonomy" id="2200854"/>
    <lineage>
        <taxon>Bacteria</taxon>
        <taxon>Pseudomonadati</taxon>
        <taxon>Verrucomicrobiota</taxon>
        <taxon>Opitutia</taxon>
        <taxon>Puniceicoccales</taxon>
        <taxon>Puniceicoccales incertae sedis</taxon>
        <taxon>Candidatus Moanibacter</taxon>
    </lineage>
</organism>
<dbReference type="PANTHER" id="PTHR42760:SF40">
    <property type="entry name" value="3-OXOACYL-[ACYL-CARRIER-PROTEIN] REDUCTASE, CHLOROPLASTIC"/>
    <property type="match status" value="1"/>
</dbReference>
<dbReference type="Proteomes" id="UP000247465">
    <property type="component" value="Chromosome"/>
</dbReference>
<dbReference type="KEGG" id="mtar:DF168_01535"/>
<dbReference type="CDD" id="cd05233">
    <property type="entry name" value="SDR_c"/>
    <property type="match status" value="1"/>
</dbReference>
<evidence type="ECO:0000256" key="1">
    <source>
        <dbReference type="ARBA" id="ARBA00006484"/>
    </source>
</evidence>
<dbReference type="PROSITE" id="PS00061">
    <property type="entry name" value="ADH_SHORT"/>
    <property type="match status" value="1"/>
</dbReference>
<protein>
    <submittedName>
        <fullName evidence="2">3-oxoacyl-[acyl-carrier-protein] reductase FabG</fullName>
        <ecNumber evidence="2">1.1.1.100</ecNumber>
    </submittedName>
</protein>
<dbReference type="GO" id="GO:0004316">
    <property type="term" value="F:3-oxoacyl-[acyl-carrier-protein] reductase (NADPH) activity"/>
    <property type="evidence" value="ECO:0007669"/>
    <property type="project" value="UniProtKB-EC"/>
</dbReference>
<evidence type="ECO:0000313" key="2">
    <source>
        <dbReference type="EMBL" id="AWT60329.1"/>
    </source>
</evidence>
<keyword evidence="2" id="KW-0560">Oxidoreductase</keyword>
<reference evidence="2 3" key="1">
    <citation type="submission" date="2018-06" db="EMBL/GenBank/DDBJ databases">
        <title>Draft Genome Sequence of a Novel Marine Bacterium Related to the Verrucomicrobia.</title>
        <authorList>
            <person name="Vosseberg J."/>
            <person name="Martijn J."/>
            <person name="Ettema T.J.G."/>
        </authorList>
    </citation>
    <scope>NUCLEOTIDE SEQUENCE [LARGE SCALE GENOMIC DNA]</scope>
    <source>
        <strain evidence="2">TARA_B100001123</strain>
    </source>
</reference>
<comment type="similarity">
    <text evidence="1">Belongs to the short-chain dehydrogenases/reductases (SDR) family.</text>
</comment>
<dbReference type="FunFam" id="3.40.50.720:FF:000084">
    <property type="entry name" value="Short-chain dehydrogenase reductase"/>
    <property type="match status" value="1"/>
</dbReference>
<accession>A0A2Z4ADI4</accession>
<dbReference type="Pfam" id="PF13561">
    <property type="entry name" value="adh_short_C2"/>
    <property type="match status" value="1"/>
</dbReference>
<dbReference type="InterPro" id="IPR002347">
    <property type="entry name" value="SDR_fam"/>
</dbReference>
<sequence>MTPDLSSSCHLNGSIAVVTGAAQGLGLGIVEKLARSGATAIIADLQEATARVEAEKLRTQGLSVDAAYLDVTDSTAVRTFFTDLVAQHGHLDILVNNAGVGQKVDPIVETTDQEWDRVISATLTSAFYCSRAAGGIMEDQESGCIVNISSINGQNPAALVGAYNVAKAGIISLTQTLAIELAAYSVRVNAICPGPVYTDFNKSNMAQRCQTLNITEEEMIERIRSAIPLGRWGEPIDIAQAVAFLCSAAASWITGEVLRVSGGLAGVSATPPKRIKTR</sequence>
<dbReference type="InterPro" id="IPR020904">
    <property type="entry name" value="Sc_DH/Rdtase_CS"/>
</dbReference>
<dbReference type="EC" id="1.1.1.100" evidence="2"/>
<dbReference type="AlphaFoldDB" id="A0A2Z4ADI4"/>
<dbReference type="Gene3D" id="3.40.50.720">
    <property type="entry name" value="NAD(P)-binding Rossmann-like Domain"/>
    <property type="match status" value="1"/>
</dbReference>
<evidence type="ECO:0000313" key="3">
    <source>
        <dbReference type="Proteomes" id="UP000247465"/>
    </source>
</evidence>
<name>A0A2Z4ADI4_9BACT</name>
<dbReference type="EMBL" id="CP029803">
    <property type="protein sequence ID" value="AWT60329.1"/>
    <property type="molecule type" value="Genomic_DNA"/>
</dbReference>
<dbReference type="PRINTS" id="PR00081">
    <property type="entry name" value="GDHRDH"/>
</dbReference>
<dbReference type="PANTHER" id="PTHR42760">
    <property type="entry name" value="SHORT-CHAIN DEHYDROGENASES/REDUCTASES FAMILY MEMBER"/>
    <property type="match status" value="1"/>
</dbReference>
<dbReference type="PRINTS" id="PR00080">
    <property type="entry name" value="SDRFAMILY"/>
</dbReference>
<gene>
    <name evidence="2" type="primary">fabG_11</name>
    <name evidence="2" type="ORF">DF168_01535</name>
</gene>
<dbReference type="NCBIfam" id="NF005559">
    <property type="entry name" value="PRK07231.1"/>
    <property type="match status" value="1"/>
</dbReference>
<dbReference type="GO" id="GO:0030497">
    <property type="term" value="P:fatty acid elongation"/>
    <property type="evidence" value="ECO:0007669"/>
    <property type="project" value="TreeGrafter"/>
</dbReference>